<dbReference type="AlphaFoldDB" id="A0A2A4FPB5"/>
<protein>
    <submittedName>
        <fullName evidence="2">CoA transferase</fullName>
    </submittedName>
</protein>
<accession>A0A2A4FPB5</accession>
<dbReference type="SUPFAM" id="SSF89796">
    <property type="entry name" value="CoA-transferase family III (CaiB/BaiF)"/>
    <property type="match status" value="2"/>
</dbReference>
<dbReference type="InterPro" id="IPR023606">
    <property type="entry name" value="CoA-Trfase_III_dom_1_sf"/>
</dbReference>
<dbReference type="InterPro" id="IPR050509">
    <property type="entry name" value="CoA-transferase_III"/>
</dbReference>
<dbReference type="InterPro" id="IPR003673">
    <property type="entry name" value="CoA-Trfase_fam_III"/>
</dbReference>
<sequence>MTTAATRPLGDLRVLDLASGAIGGIGRLLAELGADVVKVEPCGDYPERTEQPAYGGLSLGFVAANLGKRGLTLDLAREEDRAILDALAGEADLLLEATVPGSTEAKLLDVAGLRNRHPTLVVLSVSAFGPGTFQDFVATDAVLQALNGVLARSGLAGRAPLLPPGELAIQCAVVQAAYAALIGCLHRRQTGTGDHLDLSLLDGAAQALDPGHGIAGSASAGVLASQMPRGRPEITNYYPIFTCRDGQVRLCILAARQWRGMFEWLGRPALFSDPRFDSLSVRHATPELNVAIAALVAGKTRAEIEAEGKRFGVPTAPILTLKETLDSPHLRDGGLLRDVELAPGLTAPFSDGVLKIDGKRARTAGILPTGEVNPSELLAEWSRGGTAPVIDGFGAPGRPLKGLRVIDLGTIVVGAEQGRLLADYGAEVIKVECAEFPDGMRANSDGGMSASIAAGHRNKRSLGLNLRSEKGRELLLELAGQSDVVLSNFKPGGMASLGLSAETLLARNPRLIVVESSAYGDEGPWADRMGYGPLVRASAGLTAQWRYEDDPKAFGDTVTVYPDHVAARLATTAVLALLLRRARTGRGGRIALGQIDVILSQMAAMVAKTVLSSRGVLLADAIGRDSPWGVFPSEGDDDWIVISIRGDEDWRNLCTAMACPDLASDPGSANRAGRVAARSRIDTAVAAWTRVRTATEAMASLQRHKVPAAAMARASEMPESPFFRSRTMFQTFVQPQLDIPVTVDNAPVRASRLACPPLAPAPMFGEHSIEIARDLLGLCPDDIASLIAEGVLQTGSSVDRRVEPAAA</sequence>
<organism evidence="2 3">
    <name type="scientific">Rhizorhabdus dicambivorans</name>
    <dbReference type="NCBI Taxonomy" id="1850238"/>
    <lineage>
        <taxon>Bacteria</taxon>
        <taxon>Pseudomonadati</taxon>
        <taxon>Pseudomonadota</taxon>
        <taxon>Alphaproteobacteria</taxon>
        <taxon>Sphingomonadales</taxon>
        <taxon>Sphingomonadaceae</taxon>
        <taxon>Rhizorhabdus</taxon>
    </lineage>
</organism>
<dbReference type="InterPro" id="IPR044855">
    <property type="entry name" value="CoA-Trfase_III_dom3_sf"/>
</dbReference>
<dbReference type="Gene3D" id="3.30.1540.10">
    <property type="entry name" value="formyl-coa transferase, domain 3"/>
    <property type="match status" value="2"/>
</dbReference>
<dbReference type="OrthoDB" id="5720311at2"/>
<name>A0A2A4FPB5_9SPHN</name>
<evidence type="ECO:0000313" key="2">
    <source>
        <dbReference type="EMBL" id="PCE40007.1"/>
    </source>
</evidence>
<comment type="caution">
    <text evidence="2">The sequence shown here is derived from an EMBL/GenBank/DDBJ whole genome shotgun (WGS) entry which is preliminary data.</text>
</comment>
<dbReference type="Proteomes" id="UP000218934">
    <property type="component" value="Unassembled WGS sequence"/>
</dbReference>
<dbReference type="EMBL" id="NWUF01000038">
    <property type="protein sequence ID" value="PCE40007.1"/>
    <property type="molecule type" value="Genomic_DNA"/>
</dbReference>
<evidence type="ECO:0000313" key="3">
    <source>
        <dbReference type="Proteomes" id="UP000218934"/>
    </source>
</evidence>
<gene>
    <name evidence="2" type="ORF">COO09_22675</name>
</gene>
<reference evidence="2 3" key="1">
    <citation type="submission" date="2017-09" db="EMBL/GenBank/DDBJ databases">
        <title>The Catabolism of 3,6-Dichlorosalicylic acid is Initiated by the Cytochrome P450 Monooxygenase DsmABC in Rhizorhabdus dicambivorans Ndbn-20.</title>
        <authorList>
            <person name="Na L."/>
        </authorList>
    </citation>
    <scope>NUCLEOTIDE SEQUENCE [LARGE SCALE GENOMIC DNA]</scope>
    <source>
        <strain evidence="2 3">Ndbn-20m</strain>
    </source>
</reference>
<dbReference type="PANTHER" id="PTHR48228">
    <property type="entry name" value="SUCCINYL-COA--D-CITRAMALATE COA-TRANSFERASE"/>
    <property type="match status" value="1"/>
</dbReference>
<keyword evidence="1 2" id="KW-0808">Transferase</keyword>
<keyword evidence="3" id="KW-1185">Reference proteome</keyword>
<dbReference type="GO" id="GO:0016740">
    <property type="term" value="F:transferase activity"/>
    <property type="evidence" value="ECO:0007669"/>
    <property type="project" value="UniProtKB-KW"/>
</dbReference>
<dbReference type="PANTHER" id="PTHR48228:SF6">
    <property type="entry name" value="L-CARNITINE COA-TRANSFERASE"/>
    <property type="match status" value="1"/>
</dbReference>
<proteinExistence type="predicted"/>
<dbReference type="RefSeq" id="WP_083216127.1">
    <property type="nucleotide sequence ID" value="NZ_NWUF01000038.1"/>
</dbReference>
<evidence type="ECO:0000256" key="1">
    <source>
        <dbReference type="ARBA" id="ARBA00022679"/>
    </source>
</evidence>
<dbReference type="Pfam" id="PF02515">
    <property type="entry name" value="CoA_transf_3"/>
    <property type="match status" value="2"/>
</dbReference>
<dbReference type="KEGG" id="rdi:CMV14_10055"/>
<dbReference type="Gene3D" id="3.40.50.10540">
    <property type="entry name" value="Crotonobetainyl-coa:carnitine coa-transferase, domain 1"/>
    <property type="match status" value="2"/>
</dbReference>